<dbReference type="PROSITE" id="PS51370">
    <property type="entry name" value="R"/>
    <property type="match status" value="1"/>
</dbReference>
<accession>A0AAW1I3Z9</accession>
<organism evidence="3 4">
    <name type="scientific">Saponaria officinalis</name>
    <name type="common">Common soapwort</name>
    <name type="synonym">Lychnis saponaria</name>
    <dbReference type="NCBI Taxonomy" id="3572"/>
    <lineage>
        <taxon>Eukaryota</taxon>
        <taxon>Viridiplantae</taxon>
        <taxon>Streptophyta</taxon>
        <taxon>Embryophyta</taxon>
        <taxon>Tracheophyta</taxon>
        <taxon>Spermatophyta</taxon>
        <taxon>Magnoliopsida</taxon>
        <taxon>eudicotyledons</taxon>
        <taxon>Gunneridae</taxon>
        <taxon>Pentapetalae</taxon>
        <taxon>Caryophyllales</taxon>
        <taxon>Caryophyllaceae</taxon>
        <taxon>Caryophylleae</taxon>
        <taxon>Saponaria</taxon>
    </lineage>
</organism>
<reference evidence="3" key="1">
    <citation type="submission" date="2024-03" db="EMBL/GenBank/DDBJ databases">
        <title>WGS assembly of Saponaria officinalis var. Norfolk2.</title>
        <authorList>
            <person name="Jenkins J."/>
            <person name="Shu S."/>
            <person name="Grimwood J."/>
            <person name="Barry K."/>
            <person name="Goodstein D."/>
            <person name="Schmutz J."/>
            <person name="Leebens-Mack J."/>
            <person name="Osbourn A."/>
        </authorList>
    </citation>
    <scope>NUCLEOTIDE SEQUENCE [LARGE SCALE GENOMIC DNA]</scope>
    <source>
        <strain evidence="3">JIC</strain>
    </source>
</reference>
<proteinExistence type="predicted"/>
<protein>
    <recommendedName>
        <fullName evidence="5">CYCLOIDEA-like protein</fullName>
    </recommendedName>
</protein>
<dbReference type="Pfam" id="PF03634">
    <property type="entry name" value="TCP"/>
    <property type="match status" value="1"/>
</dbReference>
<keyword evidence="4" id="KW-1185">Reference proteome</keyword>
<evidence type="ECO:0000259" key="1">
    <source>
        <dbReference type="PROSITE" id="PS51369"/>
    </source>
</evidence>
<dbReference type="InterPro" id="IPR017888">
    <property type="entry name" value="CYC/TB1_R_domain"/>
</dbReference>
<evidence type="ECO:0000313" key="4">
    <source>
        <dbReference type="Proteomes" id="UP001443914"/>
    </source>
</evidence>
<dbReference type="InterPro" id="IPR017887">
    <property type="entry name" value="TF_TCP_subgr"/>
</dbReference>
<sequence length="247" mass="28152">MLGFDKASKTLGWLLDKSKDAIHELTIASSTNKDLFSGFDRNVLARNIEKNDVIDMDEELDLSKNASSKKRRIIKRQQQCCKDDQSVALKSIIRRAKRAKARDRARERTVNKKSTVLLNQSNPTNQHQIIDQQRDEQNDLIFRHQSISSSLPTSDLIHCGGVNKGVSVRESVVIKSKSRESSINYNYNDMITKDNEVGFDHNYENNHNNFCGIIQTPSLSALNIINLSTEIHINGKPWDNYSNQDLH</sequence>
<evidence type="ECO:0000313" key="3">
    <source>
        <dbReference type="EMBL" id="KAK9683249.1"/>
    </source>
</evidence>
<evidence type="ECO:0008006" key="5">
    <source>
        <dbReference type="Google" id="ProtNLM"/>
    </source>
</evidence>
<gene>
    <name evidence="3" type="ORF">RND81_10G126300</name>
</gene>
<feature type="domain" description="TCP" evidence="1">
    <location>
        <begin position="1"/>
        <end position="25"/>
    </location>
</feature>
<dbReference type="PROSITE" id="PS51369">
    <property type="entry name" value="TCP"/>
    <property type="match status" value="1"/>
</dbReference>
<dbReference type="EMBL" id="JBDFQZ010000010">
    <property type="protein sequence ID" value="KAK9683249.1"/>
    <property type="molecule type" value="Genomic_DNA"/>
</dbReference>
<dbReference type="AlphaFoldDB" id="A0AAW1I3Z9"/>
<evidence type="ECO:0000259" key="2">
    <source>
        <dbReference type="PROSITE" id="PS51370"/>
    </source>
</evidence>
<feature type="domain" description="R" evidence="2">
    <location>
        <begin position="95"/>
        <end position="112"/>
    </location>
</feature>
<name>A0AAW1I3Z9_SAPOF</name>
<comment type="caution">
    <text evidence="3">The sequence shown here is derived from an EMBL/GenBank/DDBJ whole genome shotgun (WGS) entry which is preliminary data.</text>
</comment>
<dbReference type="Proteomes" id="UP001443914">
    <property type="component" value="Unassembled WGS sequence"/>
</dbReference>